<protein>
    <recommendedName>
        <fullName evidence="5">Kinesin motor domain-containing protein</fullName>
    </recommendedName>
</protein>
<keyword evidence="7" id="KW-1185">Reference proteome</keyword>
<name>A0ABN9PPT1_9DINO</name>
<evidence type="ECO:0000256" key="1">
    <source>
        <dbReference type="ARBA" id="ARBA00022741"/>
    </source>
</evidence>
<dbReference type="InterPro" id="IPR036961">
    <property type="entry name" value="Kinesin_motor_dom_sf"/>
</dbReference>
<keyword evidence="2" id="KW-0067">ATP-binding</keyword>
<keyword evidence="1" id="KW-0547">Nucleotide-binding</keyword>
<comment type="caution">
    <text evidence="6">The sequence shown here is derived from an EMBL/GenBank/DDBJ whole genome shotgun (WGS) entry which is preliminary data.</text>
</comment>
<reference evidence="6" key="1">
    <citation type="submission" date="2023-10" db="EMBL/GenBank/DDBJ databases">
        <authorList>
            <person name="Chen Y."/>
            <person name="Shah S."/>
            <person name="Dougan E. K."/>
            <person name="Thang M."/>
            <person name="Chan C."/>
        </authorList>
    </citation>
    <scope>NUCLEOTIDE SEQUENCE [LARGE SCALE GENOMIC DNA]</scope>
</reference>
<dbReference type="SMART" id="SM00129">
    <property type="entry name" value="KISc"/>
    <property type="match status" value="1"/>
</dbReference>
<evidence type="ECO:0000259" key="5">
    <source>
        <dbReference type="PROSITE" id="PS50067"/>
    </source>
</evidence>
<comment type="caution">
    <text evidence="3">Lacks conserved residue(s) required for the propagation of feature annotation.</text>
</comment>
<dbReference type="Pfam" id="PF00225">
    <property type="entry name" value="Kinesin"/>
    <property type="match status" value="1"/>
</dbReference>
<comment type="similarity">
    <text evidence="3">Belongs to the TRAFAC class myosin-kinesin ATPase superfamily. Kinesin family.</text>
</comment>
<feature type="non-terminal residue" evidence="6">
    <location>
        <position position="1"/>
    </location>
</feature>
<dbReference type="InterPro" id="IPR027640">
    <property type="entry name" value="Kinesin-like_fam"/>
</dbReference>
<feature type="non-terminal residue" evidence="6">
    <location>
        <position position="237"/>
    </location>
</feature>
<sequence>ELRSKIILCDLAGSERLKKSKATGDREKEAIEINKSLSALGGVIDRLTSSSGMTHVPYRDHQLTQVLQDSLGGTAKTLMFLNCSPAESNWDETLNTLRYGTRAKKVTNNTQKGAARAGEEPKSPKKATGIQDLKESKVLPASEEATPGRLVALERPKAEAQPVTRLALDHATTAPAAQLAKDAATPVAAQSRAAPGAQAAQTPMARLAALEEALLGSARQGALLPRIAALEDWLPGP</sequence>
<dbReference type="EMBL" id="CAUYUJ010001261">
    <property type="protein sequence ID" value="CAK0795111.1"/>
    <property type="molecule type" value="Genomic_DNA"/>
</dbReference>
<dbReference type="PRINTS" id="PR00380">
    <property type="entry name" value="KINESINHEAVY"/>
</dbReference>
<accession>A0ABN9PPT1</accession>
<evidence type="ECO:0000313" key="7">
    <source>
        <dbReference type="Proteomes" id="UP001189429"/>
    </source>
</evidence>
<dbReference type="Proteomes" id="UP001189429">
    <property type="component" value="Unassembled WGS sequence"/>
</dbReference>
<dbReference type="PANTHER" id="PTHR24115">
    <property type="entry name" value="KINESIN-RELATED"/>
    <property type="match status" value="1"/>
</dbReference>
<dbReference type="SUPFAM" id="SSF52540">
    <property type="entry name" value="P-loop containing nucleoside triphosphate hydrolases"/>
    <property type="match status" value="1"/>
</dbReference>
<gene>
    <name evidence="6" type="ORF">PCOR1329_LOCUS4867</name>
</gene>
<proteinExistence type="inferred from homology"/>
<evidence type="ECO:0000313" key="6">
    <source>
        <dbReference type="EMBL" id="CAK0795111.1"/>
    </source>
</evidence>
<dbReference type="InterPro" id="IPR019821">
    <property type="entry name" value="Kinesin_motor_CS"/>
</dbReference>
<feature type="domain" description="Kinesin motor" evidence="5">
    <location>
        <begin position="1"/>
        <end position="106"/>
    </location>
</feature>
<feature type="region of interest" description="Disordered" evidence="4">
    <location>
        <begin position="104"/>
        <end position="148"/>
    </location>
</feature>
<organism evidence="6 7">
    <name type="scientific">Prorocentrum cordatum</name>
    <dbReference type="NCBI Taxonomy" id="2364126"/>
    <lineage>
        <taxon>Eukaryota</taxon>
        <taxon>Sar</taxon>
        <taxon>Alveolata</taxon>
        <taxon>Dinophyceae</taxon>
        <taxon>Prorocentrales</taxon>
        <taxon>Prorocentraceae</taxon>
        <taxon>Prorocentrum</taxon>
    </lineage>
</organism>
<dbReference type="InterPro" id="IPR027417">
    <property type="entry name" value="P-loop_NTPase"/>
</dbReference>
<evidence type="ECO:0000256" key="3">
    <source>
        <dbReference type="PROSITE-ProRule" id="PRU00283"/>
    </source>
</evidence>
<evidence type="ECO:0000256" key="4">
    <source>
        <dbReference type="SAM" id="MobiDB-lite"/>
    </source>
</evidence>
<dbReference type="PROSITE" id="PS00411">
    <property type="entry name" value="KINESIN_MOTOR_1"/>
    <property type="match status" value="1"/>
</dbReference>
<dbReference type="PROSITE" id="PS50067">
    <property type="entry name" value="KINESIN_MOTOR_2"/>
    <property type="match status" value="1"/>
</dbReference>
<dbReference type="Gene3D" id="3.40.850.10">
    <property type="entry name" value="Kinesin motor domain"/>
    <property type="match status" value="1"/>
</dbReference>
<dbReference type="InterPro" id="IPR001752">
    <property type="entry name" value="Kinesin_motor_dom"/>
</dbReference>
<evidence type="ECO:0000256" key="2">
    <source>
        <dbReference type="ARBA" id="ARBA00022840"/>
    </source>
</evidence>